<feature type="transmembrane region" description="Helical" evidence="1">
    <location>
        <begin position="36"/>
        <end position="55"/>
    </location>
</feature>
<evidence type="ECO:0008006" key="4">
    <source>
        <dbReference type="Google" id="ProtNLM"/>
    </source>
</evidence>
<reference evidence="2 3" key="1">
    <citation type="submission" date="2017-11" db="EMBL/GenBank/DDBJ databases">
        <authorList>
            <person name="Han C.G."/>
        </authorList>
    </citation>
    <scope>NUCLEOTIDE SEQUENCE [LARGE SCALE GENOMIC DNA]</scope>
    <source>
        <strain evidence="2 3">A2</strain>
    </source>
</reference>
<dbReference type="Proteomes" id="UP000234661">
    <property type="component" value="Unassembled WGS sequence"/>
</dbReference>
<keyword evidence="1" id="KW-0472">Membrane</keyword>
<name>A0A2J5A1X3_9ENTR</name>
<feature type="transmembrane region" description="Helical" evidence="1">
    <location>
        <begin position="136"/>
        <end position="155"/>
    </location>
</feature>
<reference evidence="2 3" key="2">
    <citation type="submission" date="2018-01" db="EMBL/GenBank/DDBJ databases">
        <title>Genomic study of Klebsiella pneumoniae.</title>
        <authorList>
            <person name="Yang Y."/>
            <person name="Bicalho R."/>
        </authorList>
    </citation>
    <scope>NUCLEOTIDE SEQUENCE [LARGE SCALE GENOMIC DNA]</scope>
    <source>
        <strain evidence="2 3">A2</strain>
    </source>
</reference>
<evidence type="ECO:0000313" key="2">
    <source>
        <dbReference type="EMBL" id="PLM69274.1"/>
    </source>
</evidence>
<evidence type="ECO:0000313" key="3">
    <source>
        <dbReference type="Proteomes" id="UP000234661"/>
    </source>
</evidence>
<dbReference type="EMBL" id="PIET01000004">
    <property type="protein sequence ID" value="PLM69274.1"/>
    <property type="molecule type" value="Genomic_DNA"/>
</dbReference>
<gene>
    <name evidence="2" type="ORF">CWM85_00820</name>
</gene>
<protein>
    <recommendedName>
        <fullName evidence="4">Conjugal transfer entry exclusion protein TraS</fullName>
    </recommendedName>
</protein>
<organism evidence="2 3">
    <name type="scientific">Klebsiella michiganensis</name>
    <dbReference type="NCBI Taxonomy" id="1134687"/>
    <lineage>
        <taxon>Bacteria</taxon>
        <taxon>Pseudomonadati</taxon>
        <taxon>Pseudomonadota</taxon>
        <taxon>Gammaproteobacteria</taxon>
        <taxon>Enterobacterales</taxon>
        <taxon>Enterobacteriaceae</taxon>
        <taxon>Klebsiella/Raoultella group</taxon>
        <taxon>Klebsiella</taxon>
    </lineage>
</organism>
<feature type="transmembrane region" description="Helical" evidence="1">
    <location>
        <begin position="67"/>
        <end position="92"/>
    </location>
</feature>
<sequence>MLTHEKIRIETEQIIKLLATTDRPVTSFFHILKPGLTLMVIPNLLATILLILEWINGYISSGVGPGAFLGNLVLSFLLAAMLSPYANFFYMLSMKDVENLEIVKVLRKKIKTYFIVLSIVWIISSIPLMMLGGGVIVIPIMVMVTFILSMFVFSIDISRYQLSGVFGALKGVKDVVIKTGQTDNLNH</sequence>
<dbReference type="RefSeq" id="WP_101527405.1">
    <property type="nucleotide sequence ID" value="NZ_CAKLPI010000005.1"/>
</dbReference>
<keyword evidence="1" id="KW-1133">Transmembrane helix</keyword>
<proteinExistence type="predicted"/>
<accession>A0A2J5A1X3</accession>
<comment type="caution">
    <text evidence="2">The sequence shown here is derived from an EMBL/GenBank/DDBJ whole genome shotgun (WGS) entry which is preliminary data.</text>
</comment>
<dbReference type="AlphaFoldDB" id="A0A2J5A1X3"/>
<feature type="transmembrane region" description="Helical" evidence="1">
    <location>
        <begin position="113"/>
        <end position="130"/>
    </location>
</feature>
<evidence type="ECO:0000256" key="1">
    <source>
        <dbReference type="SAM" id="Phobius"/>
    </source>
</evidence>
<keyword evidence="1" id="KW-0812">Transmembrane</keyword>